<organism evidence="2 3">
    <name type="scientific">Subtercola boreus</name>
    <dbReference type="NCBI Taxonomy" id="120213"/>
    <lineage>
        <taxon>Bacteria</taxon>
        <taxon>Bacillati</taxon>
        <taxon>Actinomycetota</taxon>
        <taxon>Actinomycetes</taxon>
        <taxon>Micrococcales</taxon>
        <taxon>Microbacteriaceae</taxon>
        <taxon>Subtercola</taxon>
    </lineage>
</organism>
<evidence type="ECO:0000313" key="3">
    <source>
        <dbReference type="Proteomes" id="UP000257080"/>
    </source>
</evidence>
<comment type="caution">
    <text evidence="2">The sequence shown here is derived from an EMBL/GenBank/DDBJ whole genome shotgun (WGS) entry which is preliminary data.</text>
</comment>
<accession>A0A3E0WFU7</accession>
<dbReference type="EMBL" id="NBXE01000002">
    <property type="protein sequence ID" value="RFA29769.1"/>
    <property type="molecule type" value="Genomic_DNA"/>
</dbReference>
<protein>
    <submittedName>
        <fullName evidence="2">Uncharacterized protein</fullName>
    </submittedName>
</protein>
<gene>
    <name evidence="2" type="ORF">B7R25_00010</name>
</gene>
<evidence type="ECO:0000256" key="1">
    <source>
        <dbReference type="SAM" id="MobiDB-lite"/>
    </source>
</evidence>
<name>A0A3E0WFU7_9MICO</name>
<dbReference type="AlphaFoldDB" id="A0A3E0WFU7"/>
<feature type="region of interest" description="Disordered" evidence="1">
    <location>
        <begin position="1"/>
        <end position="20"/>
    </location>
</feature>
<dbReference type="Proteomes" id="UP000257080">
    <property type="component" value="Unassembled WGS sequence"/>
</dbReference>
<proteinExistence type="predicted"/>
<dbReference type="OrthoDB" id="3540641at2"/>
<evidence type="ECO:0000313" key="2">
    <source>
        <dbReference type="EMBL" id="RFA29769.1"/>
    </source>
</evidence>
<sequence length="108" mass="12059">MTSVERSVLRNGLREWGGPARPTDELARVTGFASKADLFATGSRIAEDIVQGRPMKRHDWTRALVSTEFVFASDVLGSGVDWSTTTGLRDQLTLQTLRDLQRHLVFAR</sequence>
<reference evidence="2 3" key="1">
    <citation type="submission" date="2017-04" db="EMBL/GenBank/DDBJ databases">
        <title>Comparative genome analysis of Subtercola boreus.</title>
        <authorList>
            <person name="Cho Y.-J."/>
            <person name="Cho A."/>
            <person name="Kim O.-S."/>
            <person name="Lee J.-I."/>
        </authorList>
    </citation>
    <scope>NUCLEOTIDE SEQUENCE [LARGE SCALE GENOMIC DNA]</scope>
    <source>
        <strain evidence="2 3">P28004</strain>
    </source>
</reference>